<dbReference type="AlphaFoldDB" id="D8TL01"/>
<sequence>MSFLLLTSVIIALVSDPACGSSNIGRLQGLYIGWIAHANLGDELVLDIFGYLLRDVLLEPGMYQRATLEYQKPFVSGQIQRLNFSAYGFAVLGGGSLLEANHNLRTDQCHGVRNANVPLYVHGTGTQLPHLEFNSLNLLCVQPPVWGGVRGPLTNALLANMSQHLQSNITYELPVFGDSGILADRIFPRVSSAAVVAKLEDALGTVSSDGVICISGAVRSGHKDTSNFKDTADLIKAWVSKYIVVLLPVDPETADRQVVVHWKLLTSDPKANGKLFFNPQVTNYGVWLALLSRCDLVISRRLHAAVMAAAVGAPFVVLYENANTRLYRKAKDFVLGTVGSDGWEEFFVRRGDFNGSVAALTSLLDTMRRRHPRQKAAFGRAIEHAHSVYMSSLRAFVRTVIPDNLRSFKDVHIRISRYLDSARFDLSFE</sequence>
<dbReference type="OrthoDB" id="559927at2759"/>
<evidence type="ECO:0000313" key="3">
    <source>
        <dbReference type="EMBL" id="EFJ51788.1"/>
    </source>
</evidence>
<dbReference type="Pfam" id="PF04230">
    <property type="entry name" value="PS_pyruv_trans"/>
    <property type="match status" value="1"/>
</dbReference>
<dbReference type="GeneID" id="9620161"/>
<reference evidence="3 4" key="1">
    <citation type="journal article" date="2010" name="Science">
        <title>Genomic analysis of organismal complexity in the multicellular green alga Volvox carteri.</title>
        <authorList>
            <person name="Prochnik S.E."/>
            <person name="Umen J."/>
            <person name="Nedelcu A.M."/>
            <person name="Hallmann A."/>
            <person name="Miller S.M."/>
            <person name="Nishii I."/>
            <person name="Ferris P."/>
            <person name="Kuo A."/>
            <person name="Mitros T."/>
            <person name="Fritz-Laylin L.K."/>
            <person name="Hellsten U."/>
            <person name="Chapman J."/>
            <person name="Simakov O."/>
            <person name="Rensing S.A."/>
            <person name="Terry A."/>
            <person name="Pangilinan J."/>
            <person name="Kapitonov V."/>
            <person name="Jurka J."/>
            <person name="Salamov A."/>
            <person name="Shapiro H."/>
            <person name="Schmutz J."/>
            <person name="Grimwood J."/>
            <person name="Lindquist E."/>
            <person name="Lucas S."/>
            <person name="Grigoriev I.V."/>
            <person name="Schmitt R."/>
            <person name="Kirk D."/>
            <person name="Rokhsar D.S."/>
        </authorList>
    </citation>
    <scope>NUCLEOTIDE SEQUENCE [LARGE SCALE GENOMIC DNA]</scope>
    <source>
        <strain evidence="4">f. Nagariensis / Eve</strain>
    </source>
</reference>
<dbReference type="EMBL" id="GL378326">
    <property type="protein sequence ID" value="EFJ51788.1"/>
    <property type="molecule type" value="Genomic_DNA"/>
</dbReference>
<keyword evidence="1" id="KW-0732">Signal</keyword>
<name>D8TL01_VOLCA</name>
<dbReference type="Proteomes" id="UP000001058">
    <property type="component" value="Unassembled WGS sequence"/>
</dbReference>
<protein>
    <recommendedName>
        <fullName evidence="2">Polysaccharide pyruvyl transferase domain-containing protein</fullName>
    </recommendedName>
</protein>
<dbReference type="InParanoid" id="D8TL01"/>
<dbReference type="InterPro" id="IPR007345">
    <property type="entry name" value="Polysacch_pyruvyl_Trfase"/>
</dbReference>
<feature type="chain" id="PRO_5003123669" description="Polysaccharide pyruvyl transferase domain-containing protein" evidence="1">
    <location>
        <begin position="21"/>
        <end position="429"/>
    </location>
</feature>
<gene>
    <name evidence="3" type="ORF">VOLCADRAFT_103287</name>
</gene>
<keyword evidence="4" id="KW-1185">Reference proteome</keyword>
<dbReference type="KEGG" id="vcn:VOLCADRAFT_103287"/>
<accession>D8TL01</accession>
<organism evidence="4">
    <name type="scientific">Volvox carteri f. nagariensis</name>
    <dbReference type="NCBI Taxonomy" id="3068"/>
    <lineage>
        <taxon>Eukaryota</taxon>
        <taxon>Viridiplantae</taxon>
        <taxon>Chlorophyta</taxon>
        <taxon>core chlorophytes</taxon>
        <taxon>Chlorophyceae</taxon>
        <taxon>CS clade</taxon>
        <taxon>Chlamydomonadales</taxon>
        <taxon>Volvocaceae</taxon>
        <taxon>Volvox</taxon>
    </lineage>
</organism>
<evidence type="ECO:0000313" key="4">
    <source>
        <dbReference type="Proteomes" id="UP000001058"/>
    </source>
</evidence>
<feature type="domain" description="Polysaccharide pyruvyl transferase" evidence="2">
    <location>
        <begin position="172"/>
        <end position="319"/>
    </location>
</feature>
<dbReference type="RefSeq" id="XP_002947198.1">
    <property type="nucleotide sequence ID" value="XM_002947152.1"/>
</dbReference>
<evidence type="ECO:0000256" key="1">
    <source>
        <dbReference type="SAM" id="SignalP"/>
    </source>
</evidence>
<proteinExistence type="predicted"/>
<evidence type="ECO:0000259" key="2">
    <source>
        <dbReference type="Pfam" id="PF04230"/>
    </source>
</evidence>
<feature type="signal peptide" evidence="1">
    <location>
        <begin position="1"/>
        <end position="20"/>
    </location>
</feature>